<dbReference type="STRING" id="1797589.A2784_00285"/>
<dbReference type="SMART" id="SM00244">
    <property type="entry name" value="PHB"/>
    <property type="match status" value="1"/>
</dbReference>
<dbReference type="Proteomes" id="UP000177324">
    <property type="component" value="Unassembled WGS sequence"/>
</dbReference>
<dbReference type="CDD" id="cd08826">
    <property type="entry name" value="SPFH_eoslipins_u1"/>
    <property type="match status" value="1"/>
</dbReference>
<dbReference type="Pfam" id="PF01145">
    <property type="entry name" value="Band_7"/>
    <property type="match status" value="1"/>
</dbReference>
<evidence type="ECO:0000256" key="1">
    <source>
        <dbReference type="ARBA" id="ARBA00008164"/>
    </source>
</evidence>
<dbReference type="InterPro" id="IPR001107">
    <property type="entry name" value="Band_7"/>
</dbReference>
<dbReference type="PRINTS" id="PR00721">
    <property type="entry name" value="STOMATIN"/>
</dbReference>
<protein>
    <recommendedName>
        <fullName evidence="2">Band 7 domain-containing protein</fullName>
    </recommendedName>
</protein>
<dbReference type="Gene3D" id="6.10.250.2090">
    <property type="match status" value="1"/>
</dbReference>
<proteinExistence type="inferred from homology"/>
<evidence type="ECO:0000259" key="2">
    <source>
        <dbReference type="SMART" id="SM00244"/>
    </source>
</evidence>
<comment type="caution">
    <text evidence="3">The sequence shown here is derived from an EMBL/GenBank/DDBJ whole genome shotgun (WGS) entry which is preliminary data.</text>
</comment>
<dbReference type="PANTHER" id="PTHR10264:SF19">
    <property type="entry name" value="AT06885P-RELATED"/>
    <property type="match status" value="1"/>
</dbReference>
<evidence type="ECO:0000313" key="3">
    <source>
        <dbReference type="EMBL" id="OGY19009.1"/>
    </source>
</evidence>
<sequence length="249" mass="27795">MEMIFGGIATIVTLVVLASLKQVNEYERGIIFTMGRFTGVLKPGWRLVLPIFQTWQKIDVRTKVVVEPDQEAITKDNVSTKITAVLYYKITDAQKAILEVEDFYSAVSQLAQTTMRNIIGEVDLDHLLTQRHDLAIKIQEQVEKAAHQWGLDVSSVELKDIKLPESMVRTMAKQAEAEREKRATIINSEGEVIASKNLAEAAKTMSDAPGALHLRTLNSINDISSDQSNTVVFTVPLEILKALEGFKKK</sequence>
<accession>A0A1G1VUD3</accession>
<dbReference type="FunFam" id="3.30.479.30:FF:000004">
    <property type="entry name" value="Putative membrane protease family, stomatin"/>
    <property type="match status" value="1"/>
</dbReference>
<comment type="similarity">
    <text evidence="1">Belongs to the band 7/mec-2 family.</text>
</comment>
<organism evidence="3 4">
    <name type="scientific">Candidatus Chisholmbacteria bacterium RIFCSPHIGHO2_01_FULL_48_12</name>
    <dbReference type="NCBI Taxonomy" id="1797589"/>
    <lineage>
        <taxon>Bacteria</taxon>
        <taxon>Candidatus Chisholmiibacteriota</taxon>
    </lineage>
</organism>
<reference evidence="3 4" key="1">
    <citation type="journal article" date="2016" name="Nat. Commun.">
        <title>Thousands of microbial genomes shed light on interconnected biogeochemical processes in an aquifer system.</title>
        <authorList>
            <person name="Anantharaman K."/>
            <person name="Brown C.T."/>
            <person name="Hug L.A."/>
            <person name="Sharon I."/>
            <person name="Castelle C.J."/>
            <person name="Probst A.J."/>
            <person name="Thomas B.C."/>
            <person name="Singh A."/>
            <person name="Wilkins M.J."/>
            <person name="Karaoz U."/>
            <person name="Brodie E.L."/>
            <person name="Williams K.H."/>
            <person name="Hubbard S.S."/>
            <person name="Banfield J.F."/>
        </authorList>
    </citation>
    <scope>NUCLEOTIDE SEQUENCE [LARGE SCALE GENOMIC DNA]</scope>
</reference>
<dbReference type="AlphaFoldDB" id="A0A1G1VUD3"/>
<gene>
    <name evidence="3" type="ORF">A2784_00285</name>
</gene>
<dbReference type="Gene3D" id="3.30.479.30">
    <property type="entry name" value="Band 7 domain"/>
    <property type="match status" value="1"/>
</dbReference>
<dbReference type="EMBL" id="MHCH01000005">
    <property type="protein sequence ID" value="OGY19009.1"/>
    <property type="molecule type" value="Genomic_DNA"/>
</dbReference>
<feature type="domain" description="Band 7" evidence="2">
    <location>
        <begin position="18"/>
        <end position="175"/>
    </location>
</feature>
<dbReference type="GO" id="GO:0005886">
    <property type="term" value="C:plasma membrane"/>
    <property type="evidence" value="ECO:0007669"/>
    <property type="project" value="InterPro"/>
</dbReference>
<name>A0A1G1VUD3_9BACT</name>
<evidence type="ECO:0000313" key="4">
    <source>
        <dbReference type="Proteomes" id="UP000177324"/>
    </source>
</evidence>
<dbReference type="InterPro" id="IPR043202">
    <property type="entry name" value="Band-7_stomatin-like"/>
</dbReference>
<dbReference type="InterPro" id="IPR036013">
    <property type="entry name" value="Band_7/SPFH_dom_sf"/>
</dbReference>
<dbReference type="GO" id="GO:0098552">
    <property type="term" value="C:side of membrane"/>
    <property type="evidence" value="ECO:0007669"/>
    <property type="project" value="UniProtKB-ARBA"/>
</dbReference>
<dbReference type="InterPro" id="IPR001972">
    <property type="entry name" value="Stomatin_HflK_fam"/>
</dbReference>
<dbReference type="SUPFAM" id="SSF117892">
    <property type="entry name" value="Band 7/SPFH domain"/>
    <property type="match status" value="1"/>
</dbReference>
<dbReference type="PANTHER" id="PTHR10264">
    <property type="entry name" value="BAND 7 PROTEIN-RELATED"/>
    <property type="match status" value="1"/>
</dbReference>